<dbReference type="InterPro" id="IPR027417">
    <property type="entry name" value="P-loop_NTPase"/>
</dbReference>
<dbReference type="InterPro" id="IPR003439">
    <property type="entry name" value="ABC_transporter-like_ATP-bd"/>
</dbReference>
<proteinExistence type="inferred from homology"/>
<dbReference type="GO" id="GO:0022857">
    <property type="term" value="F:transmembrane transporter activity"/>
    <property type="evidence" value="ECO:0007669"/>
    <property type="project" value="UniProtKB-ARBA"/>
</dbReference>
<dbReference type="AlphaFoldDB" id="A0A9D1XKY3"/>
<dbReference type="GO" id="GO:0005524">
    <property type="term" value="F:ATP binding"/>
    <property type="evidence" value="ECO:0007669"/>
    <property type="project" value="UniProtKB-KW"/>
</dbReference>
<comment type="caution">
    <text evidence="6">The sequence shown here is derived from an EMBL/GenBank/DDBJ whole genome shotgun (WGS) entry which is preliminary data.</text>
</comment>
<keyword evidence="4 6" id="KW-0067">ATP-binding</keyword>
<dbReference type="SUPFAM" id="SSF52540">
    <property type="entry name" value="P-loop containing nucleoside triphosphate hydrolases"/>
    <property type="match status" value="1"/>
</dbReference>
<dbReference type="FunFam" id="3.40.50.300:FF:000032">
    <property type="entry name" value="Export ABC transporter ATP-binding protein"/>
    <property type="match status" value="1"/>
</dbReference>
<keyword evidence="2" id="KW-0813">Transport</keyword>
<evidence type="ECO:0000259" key="5">
    <source>
        <dbReference type="PROSITE" id="PS50893"/>
    </source>
</evidence>
<dbReference type="InterPro" id="IPR017871">
    <property type="entry name" value="ABC_transporter-like_CS"/>
</dbReference>
<name>A0A9D1XKY3_9FIRM</name>
<dbReference type="InterPro" id="IPR017911">
    <property type="entry name" value="MacB-like_ATP-bd"/>
</dbReference>
<dbReference type="EMBL" id="DXET01000103">
    <property type="protein sequence ID" value="HIX81234.1"/>
    <property type="molecule type" value="Genomic_DNA"/>
</dbReference>
<organism evidence="6 7">
    <name type="scientific">Candidatus Erysipelatoclostridium merdavium</name>
    <dbReference type="NCBI Taxonomy" id="2838566"/>
    <lineage>
        <taxon>Bacteria</taxon>
        <taxon>Bacillati</taxon>
        <taxon>Bacillota</taxon>
        <taxon>Erysipelotrichia</taxon>
        <taxon>Erysipelotrichales</taxon>
        <taxon>Erysipelotrichales incertae sedis</taxon>
    </lineage>
</organism>
<feature type="domain" description="ABC transporter" evidence="5">
    <location>
        <begin position="6"/>
        <end position="246"/>
    </location>
</feature>
<dbReference type="Pfam" id="PF00005">
    <property type="entry name" value="ABC_tran"/>
    <property type="match status" value="1"/>
</dbReference>
<evidence type="ECO:0000256" key="3">
    <source>
        <dbReference type="ARBA" id="ARBA00022741"/>
    </source>
</evidence>
<protein>
    <submittedName>
        <fullName evidence="6">ABC transporter ATP-binding protein</fullName>
    </submittedName>
</protein>
<evidence type="ECO:0000313" key="7">
    <source>
        <dbReference type="Proteomes" id="UP000886724"/>
    </source>
</evidence>
<dbReference type="GO" id="GO:0098796">
    <property type="term" value="C:membrane protein complex"/>
    <property type="evidence" value="ECO:0007669"/>
    <property type="project" value="UniProtKB-ARBA"/>
</dbReference>
<dbReference type="Gene3D" id="3.40.50.300">
    <property type="entry name" value="P-loop containing nucleotide triphosphate hydrolases"/>
    <property type="match status" value="1"/>
</dbReference>
<evidence type="ECO:0000256" key="1">
    <source>
        <dbReference type="ARBA" id="ARBA00005417"/>
    </source>
</evidence>
<gene>
    <name evidence="6" type="ORF">H9980_04580</name>
</gene>
<evidence type="ECO:0000256" key="2">
    <source>
        <dbReference type="ARBA" id="ARBA00022448"/>
    </source>
</evidence>
<dbReference type="InterPro" id="IPR003593">
    <property type="entry name" value="AAA+_ATPase"/>
</dbReference>
<dbReference type="PANTHER" id="PTHR42798:SF7">
    <property type="entry name" value="ALPHA-D-RIBOSE 1-METHYLPHOSPHONATE 5-TRIPHOSPHATE SYNTHASE SUBUNIT PHNL"/>
    <property type="match status" value="1"/>
</dbReference>
<evidence type="ECO:0000313" key="6">
    <source>
        <dbReference type="EMBL" id="HIX81234.1"/>
    </source>
</evidence>
<sequence length="256" mass="28897">MKKVLLEAKNISKIYDLDTKNPFTAMKDISLTVYEGDFICVMGPSGSGKSTLINNISTIDIPTKGQVYIDGNEINSMSEKEIGNFRFQKLGFIFQNYSLLQSLTIYENIAAPLSLQKNKTPDMKKKVEDMAKLLNISKLLDKFPDECSGGEKQRAAICRALVTDPKLIIADEPTGNLDSKNSHELLQILRKMNQEQSKTIVMVTHDPQIASYSSKLIYITDGKIVKELEKNNMSQKEYFYEIINITSKDAQMLFTD</sequence>
<dbReference type="PROSITE" id="PS50893">
    <property type="entry name" value="ABC_TRANSPORTER_2"/>
    <property type="match status" value="1"/>
</dbReference>
<evidence type="ECO:0000256" key="4">
    <source>
        <dbReference type="ARBA" id="ARBA00022840"/>
    </source>
</evidence>
<dbReference type="GO" id="GO:0016887">
    <property type="term" value="F:ATP hydrolysis activity"/>
    <property type="evidence" value="ECO:0007669"/>
    <property type="project" value="InterPro"/>
</dbReference>
<dbReference type="Proteomes" id="UP000886724">
    <property type="component" value="Unassembled WGS sequence"/>
</dbReference>
<reference evidence="6" key="2">
    <citation type="submission" date="2021-04" db="EMBL/GenBank/DDBJ databases">
        <authorList>
            <person name="Gilroy R."/>
        </authorList>
    </citation>
    <scope>NUCLEOTIDE SEQUENCE</scope>
    <source>
        <strain evidence="6">ChiGjej1B1-14440</strain>
    </source>
</reference>
<dbReference type="PANTHER" id="PTHR42798">
    <property type="entry name" value="LIPOPROTEIN-RELEASING SYSTEM ATP-BINDING PROTEIN LOLD"/>
    <property type="match status" value="1"/>
</dbReference>
<dbReference type="PROSITE" id="PS00211">
    <property type="entry name" value="ABC_TRANSPORTER_1"/>
    <property type="match status" value="1"/>
</dbReference>
<comment type="similarity">
    <text evidence="1">Belongs to the ABC transporter superfamily.</text>
</comment>
<accession>A0A9D1XKY3</accession>
<keyword evidence="3" id="KW-0547">Nucleotide-binding</keyword>
<reference evidence="6" key="1">
    <citation type="journal article" date="2021" name="PeerJ">
        <title>Extensive microbial diversity within the chicken gut microbiome revealed by metagenomics and culture.</title>
        <authorList>
            <person name="Gilroy R."/>
            <person name="Ravi A."/>
            <person name="Getino M."/>
            <person name="Pursley I."/>
            <person name="Horton D.L."/>
            <person name="Alikhan N.F."/>
            <person name="Baker D."/>
            <person name="Gharbi K."/>
            <person name="Hall N."/>
            <person name="Watson M."/>
            <person name="Adriaenssens E.M."/>
            <person name="Foster-Nyarko E."/>
            <person name="Jarju S."/>
            <person name="Secka A."/>
            <person name="Antonio M."/>
            <person name="Oren A."/>
            <person name="Chaudhuri R.R."/>
            <person name="La Ragione R."/>
            <person name="Hildebrand F."/>
            <person name="Pallen M.J."/>
        </authorList>
    </citation>
    <scope>NUCLEOTIDE SEQUENCE</scope>
    <source>
        <strain evidence="6">ChiGjej1B1-14440</strain>
    </source>
</reference>
<dbReference type="CDD" id="cd03255">
    <property type="entry name" value="ABC_MJ0796_LolCDE_FtsE"/>
    <property type="match status" value="1"/>
</dbReference>
<dbReference type="SMART" id="SM00382">
    <property type="entry name" value="AAA"/>
    <property type="match status" value="1"/>
</dbReference>